<dbReference type="RefSeq" id="WP_166531993.1">
    <property type="nucleotide sequence ID" value="NZ_VNHW01000002.1"/>
</dbReference>
<feature type="compositionally biased region" description="Basic and acidic residues" evidence="1">
    <location>
        <begin position="160"/>
        <end position="169"/>
    </location>
</feature>
<feature type="compositionally biased region" description="Pro residues" evidence="1">
    <location>
        <begin position="116"/>
        <end position="130"/>
    </location>
</feature>
<reference evidence="2 3" key="1">
    <citation type="submission" date="2019-07" db="EMBL/GenBank/DDBJ databases">
        <title>Genomic Encyclopedia of Archaeal and Bacterial Type Strains, Phase II (KMG-II): from individual species to whole genera.</title>
        <authorList>
            <person name="Goeker M."/>
        </authorList>
    </citation>
    <scope>NUCLEOTIDE SEQUENCE [LARGE SCALE GENOMIC DNA]</scope>
    <source>
        <strain evidence="2 3">DSM 46842</strain>
    </source>
</reference>
<dbReference type="EMBL" id="VNHW01000002">
    <property type="protein sequence ID" value="TYP89960.1"/>
    <property type="molecule type" value="Genomic_DNA"/>
</dbReference>
<protein>
    <submittedName>
        <fullName evidence="2">Uncharacterized protein</fullName>
    </submittedName>
</protein>
<dbReference type="AlphaFoldDB" id="A0A5S5D1R9"/>
<proteinExistence type="predicted"/>
<feature type="region of interest" description="Disordered" evidence="1">
    <location>
        <begin position="111"/>
        <end position="181"/>
    </location>
</feature>
<evidence type="ECO:0000313" key="3">
    <source>
        <dbReference type="Proteomes" id="UP000322499"/>
    </source>
</evidence>
<dbReference type="Proteomes" id="UP000322499">
    <property type="component" value="Unassembled WGS sequence"/>
</dbReference>
<evidence type="ECO:0000256" key="1">
    <source>
        <dbReference type="SAM" id="MobiDB-lite"/>
    </source>
</evidence>
<feature type="compositionally biased region" description="Low complexity" evidence="1">
    <location>
        <begin position="131"/>
        <end position="148"/>
    </location>
</feature>
<gene>
    <name evidence="2" type="ORF">BD833_102438</name>
</gene>
<evidence type="ECO:0000313" key="2">
    <source>
        <dbReference type="EMBL" id="TYP89960.1"/>
    </source>
</evidence>
<sequence length="181" mass="19085">MAGDGAASRLAGNPQPVEIHHAGIWYSGELLGWRHTPDGRVAARVRCTVDGLRHSTWKDLAELRLPDPAHPPRREPFPARLARAVGAAGAGTRAVDVDEADRTRPHSLLAALTSRPHPPAHALTPPPAPRTAPEAAAPPARGPSSSPSRPRPTPYRRAPRPADAHRRLADGTVAAARSGVG</sequence>
<name>A0A5S5D1R9_9ACTN</name>
<accession>A0A5S5D1R9</accession>
<keyword evidence="3" id="KW-1185">Reference proteome</keyword>
<comment type="caution">
    <text evidence="2">The sequence shown here is derived from an EMBL/GenBank/DDBJ whole genome shotgun (WGS) entry which is preliminary data.</text>
</comment>
<organism evidence="2 3">
    <name type="scientific">Blastococcus xanthinilyticus</name>
    <dbReference type="NCBI Taxonomy" id="1564164"/>
    <lineage>
        <taxon>Bacteria</taxon>
        <taxon>Bacillati</taxon>
        <taxon>Actinomycetota</taxon>
        <taxon>Actinomycetes</taxon>
        <taxon>Geodermatophilales</taxon>
        <taxon>Geodermatophilaceae</taxon>
        <taxon>Blastococcus</taxon>
    </lineage>
</organism>